<reference evidence="2" key="1">
    <citation type="submission" date="2019-02" db="EMBL/GenBank/DDBJ databases">
        <title>Draft genome sequence of Sphaerospermopsis reniformis NIES-1949.</title>
        <authorList>
            <person name="Yamaguchi H."/>
            <person name="Suzuki S."/>
            <person name="Kawachi M."/>
        </authorList>
    </citation>
    <scope>NUCLEOTIDE SEQUENCE [LARGE SCALE GENOMIC DNA]</scope>
    <source>
        <strain evidence="2">NIES-1949</strain>
    </source>
</reference>
<protein>
    <submittedName>
        <fullName evidence="1">Uncharacterized protein</fullName>
    </submittedName>
</protein>
<evidence type="ECO:0000313" key="2">
    <source>
        <dbReference type="Proteomes" id="UP000300142"/>
    </source>
</evidence>
<organism evidence="1 2">
    <name type="scientific">Sphaerospermopsis reniformis</name>
    <dbReference type="NCBI Taxonomy" id="531300"/>
    <lineage>
        <taxon>Bacteria</taxon>
        <taxon>Bacillati</taxon>
        <taxon>Cyanobacteriota</taxon>
        <taxon>Cyanophyceae</taxon>
        <taxon>Nostocales</taxon>
        <taxon>Aphanizomenonaceae</taxon>
        <taxon>Sphaerospermopsis</taxon>
    </lineage>
</organism>
<dbReference type="AlphaFoldDB" id="A0A480A5P9"/>
<proteinExistence type="predicted"/>
<dbReference type="Proteomes" id="UP000300142">
    <property type="component" value="Unassembled WGS sequence"/>
</dbReference>
<comment type="caution">
    <text evidence="1">The sequence shown here is derived from an EMBL/GenBank/DDBJ whole genome shotgun (WGS) entry which is preliminary data.</text>
</comment>
<sequence>MPNYNKELLDLVKQLFEERLNSKGSYHKWSTTEVISEYNAALAEACLKFIK</sequence>
<keyword evidence="2" id="KW-1185">Reference proteome</keyword>
<accession>A0A480A5P9</accession>
<evidence type="ECO:0000313" key="1">
    <source>
        <dbReference type="EMBL" id="GCL40247.1"/>
    </source>
</evidence>
<dbReference type="EMBL" id="BJCE01000490">
    <property type="protein sequence ID" value="GCL40247.1"/>
    <property type="molecule type" value="Genomic_DNA"/>
</dbReference>
<dbReference type="RefSeq" id="WP_162501993.1">
    <property type="nucleotide sequence ID" value="NZ_BJCE01000490.1"/>
</dbReference>
<gene>
    <name evidence="1" type="ORF">SR1949_53820</name>
</gene>
<name>A0A480A5P9_9CYAN</name>